<accession>A0A074LW68</accession>
<keyword evidence="2" id="KW-1185">Reference proteome</keyword>
<organism evidence="1 2">
    <name type="scientific">Tumebacillus flagellatus</name>
    <dbReference type="NCBI Taxonomy" id="1157490"/>
    <lineage>
        <taxon>Bacteria</taxon>
        <taxon>Bacillati</taxon>
        <taxon>Bacillota</taxon>
        <taxon>Bacilli</taxon>
        <taxon>Bacillales</taxon>
        <taxon>Alicyclobacillaceae</taxon>
        <taxon>Tumebacillus</taxon>
    </lineage>
</organism>
<evidence type="ECO:0000313" key="2">
    <source>
        <dbReference type="Proteomes" id="UP000027931"/>
    </source>
</evidence>
<evidence type="ECO:0000313" key="1">
    <source>
        <dbReference type="EMBL" id="KEO84298.1"/>
    </source>
</evidence>
<dbReference type="EMBL" id="JMIR01000005">
    <property type="protein sequence ID" value="KEO84298.1"/>
    <property type="molecule type" value="Genomic_DNA"/>
</dbReference>
<protein>
    <submittedName>
        <fullName evidence="1">Uncharacterized protein</fullName>
    </submittedName>
</protein>
<sequence>MEQEREAVVYLHTASGIEQRIASVPLCQVPQPGDKMKIEEIWHTVASVEGADGAGVCNVHVK</sequence>
<reference evidence="1 2" key="1">
    <citation type="journal article" date="2013" name="Int. J. Syst. Evol. Microbiol.">
        <title>Tumebacillus flagellatus sp. nov., an alpha-amylase/pullulanase-producing bacterium isolated from cassava wastewater.</title>
        <authorList>
            <person name="Wang Q."/>
            <person name="Xie N."/>
            <person name="Qin Y."/>
            <person name="Shen N."/>
            <person name="Zhu J."/>
            <person name="Mi H."/>
            <person name="Huang R."/>
        </authorList>
    </citation>
    <scope>NUCLEOTIDE SEQUENCE [LARGE SCALE GENOMIC DNA]</scope>
    <source>
        <strain evidence="1 2">GST4</strain>
    </source>
</reference>
<dbReference type="Proteomes" id="UP000027931">
    <property type="component" value="Unassembled WGS sequence"/>
</dbReference>
<dbReference type="RefSeq" id="WP_038085421.1">
    <property type="nucleotide sequence ID" value="NZ_JMIR01000005.1"/>
</dbReference>
<comment type="caution">
    <text evidence="1">The sequence shown here is derived from an EMBL/GenBank/DDBJ whole genome shotgun (WGS) entry which is preliminary data.</text>
</comment>
<name>A0A074LW68_9BACL</name>
<proteinExistence type="predicted"/>
<gene>
    <name evidence="1" type="ORF">EL26_05895</name>
</gene>
<dbReference type="AlphaFoldDB" id="A0A074LW68"/>